<evidence type="ECO:0000256" key="13">
    <source>
        <dbReference type="ARBA" id="ARBA00023239"/>
    </source>
</evidence>
<dbReference type="PANTHER" id="PTHR21327:SF34">
    <property type="entry name" value="3,4-DIHYDROXY-2-BUTANONE 4-PHOSPHATE SYNTHASE"/>
    <property type="match status" value="1"/>
</dbReference>
<dbReference type="GO" id="GO:0008686">
    <property type="term" value="F:3,4-dihydroxy-2-butanone-4-phosphate synthase activity"/>
    <property type="evidence" value="ECO:0007669"/>
    <property type="project" value="UniProtKB-UniRule"/>
</dbReference>
<dbReference type="InterPro" id="IPR000422">
    <property type="entry name" value="DHBP_synthase_RibB"/>
</dbReference>
<dbReference type="FunFam" id="3.90.870.10:FF:000001">
    <property type="entry name" value="Riboflavin biosynthesis protein RibBA"/>
    <property type="match status" value="1"/>
</dbReference>
<evidence type="ECO:0000259" key="15">
    <source>
        <dbReference type="Pfam" id="PF00925"/>
    </source>
</evidence>
<evidence type="ECO:0000256" key="14">
    <source>
        <dbReference type="HAMAP-Rule" id="MF_00180"/>
    </source>
</evidence>
<comment type="catalytic activity">
    <reaction evidence="1 14">
        <text>D-ribulose 5-phosphate = (2S)-2-hydroxy-3-oxobutyl phosphate + formate + H(+)</text>
        <dbReference type="Rhea" id="RHEA:18457"/>
        <dbReference type="ChEBI" id="CHEBI:15378"/>
        <dbReference type="ChEBI" id="CHEBI:15740"/>
        <dbReference type="ChEBI" id="CHEBI:58121"/>
        <dbReference type="ChEBI" id="CHEBI:58830"/>
        <dbReference type="EC" id="4.1.99.12"/>
    </reaction>
</comment>
<feature type="binding site" evidence="14">
    <location>
        <position position="34"/>
    </location>
    <ligand>
        <name>D-ribulose 5-phosphate</name>
        <dbReference type="ChEBI" id="CHEBI:58121"/>
    </ligand>
</feature>
<evidence type="ECO:0000256" key="1">
    <source>
        <dbReference type="ARBA" id="ARBA00000141"/>
    </source>
</evidence>
<evidence type="ECO:0000256" key="11">
    <source>
        <dbReference type="ARBA" id="ARBA00022842"/>
    </source>
</evidence>
<dbReference type="Proteomes" id="UP000809337">
    <property type="component" value="Unassembled WGS sequence"/>
</dbReference>
<dbReference type="GO" id="GO:0000287">
    <property type="term" value="F:magnesium ion binding"/>
    <property type="evidence" value="ECO:0007669"/>
    <property type="project" value="UniProtKB-UniRule"/>
</dbReference>
<evidence type="ECO:0000256" key="2">
    <source>
        <dbReference type="ARBA" id="ARBA00001936"/>
    </source>
</evidence>
<dbReference type="GO" id="GO:0005829">
    <property type="term" value="C:cytosol"/>
    <property type="evidence" value="ECO:0007669"/>
    <property type="project" value="TreeGrafter"/>
</dbReference>
<name>A0A9Q2NLH6_9RHOB</name>
<keyword evidence="13 14" id="KW-0456">Lyase</keyword>
<evidence type="ECO:0000256" key="6">
    <source>
        <dbReference type="ARBA" id="ARBA00008976"/>
    </source>
</evidence>
<dbReference type="SUPFAM" id="SSF55821">
    <property type="entry name" value="YrdC/RibB"/>
    <property type="match status" value="1"/>
</dbReference>
<feature type="site" description="Essential for catalytic activity" evidence="14">
    <location>
        <position position="166"/>
    </location>
</feature>
<dbReference type="InterPro" id="IPR017945">
    <property type="entry name" value="DHBP_synth_RibB-like_a/b_dom"/>
</dbReference>
<accession>A0A9Q2NLH6</accession>
<comment type="similarity">
    <text evidence="5">In the N-terminal section; belongs to the DHBP synthase family.</text>
</comment>
<dbReference type="EC" id="4.1.99.12" evidence="7 14"/>
<comment type="function">
    <text evidence="3 14">Catalyzes the conversion of D-ribulose 5-phosphate to formate and 3,4-dihydroxy-2-butanone 4-phosphate.</text>
</comment>
<dbReference type="InterPro" id="IPR032677">
    <property type="entry name" value="GTP_cyclohydro_II"/>
</dbReference>
<comment type="similarity">
    <text evidence="14">Belongs to the DHBP synthase family.</text>
</comment>
<proteinExistence type="inferred from homology"/>
<feature type="site" description="Essential for catalytic activity" evidence="14">
    <location>
        <position position="128"/>
    </location>
</feature>
<keyword evidence="10 14" id="KW-0479">Metal-binding</keyword>
<comment type="subunit">
    <text evidence="14">Homodimer.</text>
</comment>
<dbReference type="SUPFAM" id="SSF142695">
    <property type="entry name" value="RibA-like"/>
    <property type="match status" value="1"/>
</dbReference>
<dbReference type="EMBL" id="JAFBWN010000035">
    <property type="protein sequence ID" value="MBM2357387.1"/>
    <property type="molecule type" value="Genomic_DNA"/>
</dbReference>
<feature type="domain" description="GTP cyclohydrolase II" evidence="15">
    <location>
        <begin position="210"/>
        <end position="357"/>
    </location>
</feature>
<evidence type="ECO:0000256" key="5">
    <source>
        <dbReference type="ARBA" id="ARBA00005520"/>
    </source>
</evidence>
<dbReference type="InterPro" id="IPR036144">
    <property type="entry name" value="RibA-like_sf"/>
</dbReference>
<keyword evidence="12 14" id="KW-0464">Manganese</keyword>
<protein>
    <recommendedName>
        <fullName evidence="8 14">3,4-dihydroxy-2-butanone 4-phosphate synthase</fullName>
        <shortName evidence="14">DHBP synthase</shortName>
        <ecNumber evidence="7 14">4.1.99.12</ecNumber>
    </recommendedName>
</protein>
<evidence type="ECO:0000256" key="9">
    <source>
        <dbReference type="ARBA" id="ARBA00022619"/>
    </source>
</evidence>
<organism evidence="16 17">
    <name type="scientific">Pseudosulfitobacter pseudonitzschiae</name>
    <dbReference type="NCBI Taxonomy" id="1402135"/>
    <lineage>
        <taxon>Bacteria</taxon>
        <taxon>Pseudomonadati</taxon>
        <taxon>Pseudomonadota</taxon>
        <taxon>Alphaproteobacteria</taxon>
        <taxon>Rhodobacterales</taxon>
        <taxon>Roseobacteraceae</taxon>
        <taxon>Pseudosulfitobacter</taxon>
    </lineage>
</organism>
<evidence type="ECO:0000256" key="3">
    <source>
        <dbReference type="ARBA" id="ARBA00002284"/>
    </source>
</evidence>
<dbReference type="HAMAP" id="MF_00180">
    <property type="entry name" value="RibB"/>
    <property type="match status" value="1"/>
</dbReference>
<dbReference type="Pfam" id="PF00926">
    <property type="entry name" value="DHBP_synthase"/>
    <property type="match status" value="1"/>
</dbReference>
<comment type="pathway">
    <text evidence="4 14">Cofactor biosynthesis; riboflavin biosynthesis; 2-hydroxy-3-oxobutyl phosphate from D-ribulose 5-phosphate: step 1/1.</text>
</comment>
<feature type="binding site" evidence="14">
    <location>
        <begin position="142"/>
        <end position="146"/>
    </location>
    <ligand>
        <name>D-ribulose 5-phosphate</name>
        <dbReference type="ChEBI" id="CHEBI:58121"/>
    </ligand>
</feature>
<dbReference type="Pfam" id="PF00925">
    <property type="entry name" value="GTP_cyclohydro2"/>
    <property type="match status" value="1"/>
</dbReference>
<feature type="binding site" evidence="14">
    <location>
        <position position="30"/>
    </location>
    <ligand>
        <name>Mg(2+)</name>
        <dbReference type="ChEBI" id="CHEBI:18420"/>
        <label>1</label>
    </ligand>
</feature>
<dbReference type="GO" id="GO:0003935">
    <property type="term" value="F:GTP cyclohydrolase II activity"/>
    <property type="evidence" value="ECO:0007669"/>
    <property type="project" value="TreeGrafter"/>
</dbReference>
<feature type="binding site" evidence="14">
    <location>
        <begin position="29"/>
        <end position="30"/>
    </location>
    <ligand>
        <name>D-ribulose 5-phosphate</name>
        <dbReference type="ChEBI" id="CHEBI:58121"/>
    </ligand>
</feature>
<dbReference type="RefSeq" id="WP_224557637.1">
    <property type="nucleotide sequence ID" value="NZ_CP086806.1"/>
</dbReference>
<keyword evidence="9 14" id="KW-0686">Riboflavin biosynthesis</keyword>
<feature type="binding site" evidence="14">
    <location>
        <position position="145"/>
    </location>
    <ligand>
        <name>Mg(2+)</name>
        <dbReference type="ChEBI" id="CHEBI:18420"/>
        <label>2</label>
    </ligand>
</feature>
<comment type="similarity">
    <text evidence="6">In the C-terminal section; belongs to the GTP cyclohydrolase II family.</text>
</comment>
<keyword evidence="11 14" id="KW-0460">Magnesium</keyword>
<evidence type="ECO:0000256" key="7">
    <source>
        <dbReference type="ARBA" id="ARBA00012153"/>
    </source>
</evidence>
<dbReference type="PIRSF" id="PIRSF001259">
    <property type="entry name" value="RibA"/>
    <property type="match status" value="1"/>
</dbReference>
<feature type="binding site" evidence="14">
    <location>
        <position position="30"/>
    </location>
    <ligand>
        <name>Mg(2+)</name>
        <dbReference type="ChEBI" id="CHEBI:18420"/>
        <label>2</label>
    </ligand>
</feature>
<dbReference type="Gene3D" id="3.40.50.10990">
    <property type="entry name" value="GTP cyclohydrolase II"/>
    <property type="match status" value="1"/>
</dbReference>
<reference evidence="16" key="1">
    <citation type="submission" date="2021-01" db="EMBL/GenBank/DDBJ databases">
        <title>Diatom-associated Roseobacters Show Island Model of Population Structure.</title>
        <authorList>
            <person name="Qu L."/>
            <person name="Feng X."/>
            <person name="Chen Y."/>
            <person name="Li L."/>
            <person name="Wang X."/>
            <person name="Hu Z."/>
            <person name="Wang H."/>
            <person name="Luo H."/>
        </authorList>
    </citation>
    <scope>NUCLEOTIDE SEQUENCE</scope>
    <source>
        <strain evidence="16">SM26-45</strain>
    </source>
</reference>
<evidence type="ECO:0000256" key="12">
    <source>
        <dbReference type="ARBA" id="ARBA00023211"/>
    </source>
</evidence>
<dbReference type="GO" id="GO:0030145">
    <property type="term" value="F:manganese ion binding"/>
    <property type="evidence" value="ECO:0007669"/>
    <property type="project" value="UniProtKB-UniRule"/>
</dbReference>
<dbReference type="AlphaFoldDB" id="A0A9Q2NLH6"/>
<evidence type="ECO:0000256" key="4">
    <source>
        <dbReference type="ARBA" id="ARBA00004904"/>
    </source>
</evidence>
<comment type="cofactor">
    <cofactor evidence="2">
        <name>Mn(2+)</name>
        <dbReference type="ChEBI" id="CHEBI:29035"/>
    </cofactor>
</comment>
<evidence type="ECO:0000313" key="17">
    <source>
        <dbReference type="Proteomes" id="UP000809337"/>
    </source>
</evidence>
<gene>
    <name evidence="14 16" type="primary">ribB</name>
    <name evidence="16" type="ORF">JQX14_22815</name>
</gene>
<evidence type="ECO:0000256" key="10">
    <source>
        <dbReference type="ARBA" id="ARBA00022723"/>
    </source>
</evidence>
<comment type="caution">
    <text evidence="16">The sequence shown here is derived from an EMBL/GenBank/DDBJ whole genome shotgun (WGS) entry which is preliminary data.</text>
</comment>
<dbReference type="Gene3D" id="3.90.870.10">
    <property type="entry name" value="DHBP synthase"/>
    <property type="match status" value="1"/>
</dbReference>
<evidence type="ECO:0000256" key="8">
    <source>
        <dbReference type="ARBA" id="ARBA00018836"/>
    </source>
</evidence>
<sequence>MTHQLATAEELIEDARAGRMVMLVDDEDRENEGDLIIPADCADAAAINFMALHGRGLICLAMDGPMVDRLGLPLMTQRNQSRHETAFTISIEAREGVTTGISAGDRARTVAVAIAPGSTSADLCSPGHVFPLRAKEGGVLVRAGHTEASVDLARLAGRSPAGVICEIMKNDGTMARLPDLVVLARKFGMRIGTIRDLIAFRRRREGIIERVEEGTITSIWGGTWHLHVYRDHAVGEEHYALTMGDLRQNQATPVRMHVLDPMQDILGLDARRASAVPAAMRRIAALGGGAIVMLRDHSPTAISQRMKPLRKPGERLRQHGIGAEILRDLGLFRINLLTRSPAPDPVALRGFGLEIEGVLDF</sequence>
<dbReference type="NCBIfam" id="TIGR00506">
    <property type="entry name" value="ribB"/>
    <property type="match status" value="1"/>
</dbReference>
<dbReference type="PANTHER" id="PTHR21327">
    <property type="entry name" value="GTP CYCLOHYDROLASE II-RELATED"/>
    <property type="match status" value="1"/>
</dbReference>
<comment type="cofactor">
    <cofactor evidence="14">
        <name>Mg(2+)</name>
        <dbReference type="ChEBI" id="CHEBI:18420"/>
    </cofactor>
    <cofactor evidence="14">
        <name>Mn(2+)</name>
        <dbReference type="ChEBI" id="CHEBI:29035"/>
    </cofactor>
    <text evidence="14">Binds 2 divalent metal cations per subunit. Magnesium or manganese.</text>
</comment>
<evidence type="ECO:0000313" key="16">
    <source>
        <dbReference type="EMBL" id="MBM2357387.1"/>
    </source>
</evidence>
<dbReference type="GO" id="GO:0009231">
    <property type="term" value="P:riboflavin biosynthetic process"/>
    <property type="evidence" value="ECO:0007669"/>
    <property type="project" value="UniProtKB-UniRule"/>
</dbReference>